<accession>A0A4Y1QUW8</accession>
<dbReference type="EMBL" id="AP019297">
    <property type="protein sequence ID" value="BBG95663.1"/>
    <property type="molecule type" value="Genomic_DNA"/>
</dbReference>
<sequence>MWGDRYIEKYIQMQSEAERVQDIALMSKANIPIEFIRSEHEQPGITTVHGKVLECPTIDFSNQDDEKILNQIVEASRNWGMYQIVNHDIPNEAISKLQAVGKAFFELPPEEKEVYAKPPDSKSVEGYGTKLQKELEGKKGWVDHLFHRVWPPSAINYQFWPKNPPSYREANEEYVKHLHKVVDKLFKVLSLGLGIEGQELKKAAGGDDMVYLLKINYYPPCPRPDLALGVVAHTDMSALTILVPNDVQGLQACRDGQWYDVRYIPNALVIHIGDQMEIMSNGKYKSVLHRSTVNKEKTRLSWPVFIEPPQDRVVGPLPQLVKEDNPPKYKAKKFGDYCYCKLNKIPQVFFLSKMGVERVEVIAPKPQGTIPDEFIRDHDRSWKVLEVPTIDFSDPDEQKLIRQIAEASSNWGMYQIVNHDIPSEAIRNLQAVGTEFFELPQEEKEAYAKPLDSDSMEGYGQSFSRSFLTATLRKKVGWTICSIRSGLLLSLITSSGLRTRLLTANEEYAKHMHKVVEKLFRLLSLGLGLEGQEFKKASGGDDLIYLLKINYYPPCPRPDLALGVVAHTDMSIVTILVPNDVQGLQASRDGRWYDVRYIPNALVIHIGDQMEVMSNGKYKSVLHRTTVNKDKTRISWPVFLEPPADHVIGPLPQLVNQENPPKYKTKTYGEYVSCKLNKIPQ</sequence>
<dbReference type="Gene3D" id="2.60.120.330">
    <property type="entry name" value="B-lactam Antibiotic, Isopenicillin N Synthase, Chain"/>
    <property type="match status" value="2"/>
</dbReference>
<evidence type="ECO:0000256" key="1">
    <source>
        <dbReference type="ARBA" id="ARBA00001961"/>
    </source>
</evidence>
<feature type="domain" description="Fe2OG dioxygenase" evidence="9">
    <location>
        <begin position="208"/>
        <end position="308"/>
    </location>
</feature>
<evidence type="ECO:0000256" key="4">
    <source>
        <dbReference type="ARBA" id="ARBA00022896"/>
    </source>
</evidence>
<keyword evidence="7" id="KW-0408">Iron</keyword>
<dbReference type="PRINTS" id="PR00682">
    <property type="entry name" value="IPNSYNTHASE"/>
</dbReference>
<dbReference type="InterPro" id="IPR027443">
    <property type="entry name" value="IPNS-like_sf"/>
</dbReference>
<keyword evidence="5" id="KW-0223">Dioxygenase</keyword>
<comment type="similarity">
    <text evidence="2">Belongs to the iron/ascorbate-dependent oxidoreductase family.</text>
</comment>
<dbReference type="PROSITE" id="PS51471">
    <property type="entry name" value="FE2OG_OXY"/>
    <property type="match status" value="2"/>
</dbReference>
<evidence type="ECO:0000259" key="9">
    <source>
        <dbReference type="PROSITE" id="PS51471"/>
    </source>
</evidence>
<keyword evidence="6" id="KW-0560">Oxidoreductase</keyword>
<evidence type="ECO:0000256" key="8">
    <source>
        <dbReference type="ARBA" id="ARBA00023241"/>
    </source>
</evidence>
<evidence type="ECO:0000256" key="7">
    <source>
        <dbReference type="ARBA" id="ARBA00023004"/>
    </source>
</evidence>
<dbReference type="Pfam" id="PF03171">
    <property type="entry name" value="2OG-FeII_Oxy"/>
    <property type="match status" value="2"/>
</dbReference>
<dbReference type="SUPFAM" id="SSF51197">
    <property type="entry name" value="Clavaminate synthase-like"/>
    <property type="match status" value="2"/>
</dbReference>
<comment type="cofactor">
    <cofactor evidence="1">
        <name>L-ascorbate</name>
        <dbReference type="ChEBI" id="CHEBI:38290"/>
    </cofactor>
</comment>
<dbReference type="InterPro" id="IPR005123">
    <property type="entry name" value="Oxoglu/Fe-dep_dioxygenase_dom"/>
</dbReference>
<organism evidence="10">
    <name type="scientific">Prunus dulcis</name>
    <name type="common">Almond</name>
    <name type="synonym">Amygdalus dulcis</name>
    <dbReference type="NCBI Taxonomy" id="3755"/>
    <lineage>
        <taxon>Eukaryota</taxon>
        <taxon>Viridiplantae</taxon>
        <taxon>Streptophyta</taxon>
        <taxon>Embryophyta</taxon>
        <taxon>Tracheophyta</taxon>
        <taxon>Spermatophyta</taxon>
        <taxon>Magnoliopsida</taxon>
        <taxon>eudicotyledons</taxon>
        <taxon>Gunneridae</taxon>
        <taxon>Pentapetalae</taxon>
        <taxon>rosids</taxon>
        <taxon>fabids</taxon>
        <taxon>Rosales</taxon>
        <taxon>Rosaceae</taxon>
        <taxon>Amygdaloideae</taxon>
        <taxon>Amygdaleae</taxon>
        <taxon>Prunus</taxon>
    </lineage>
</organism>
<dbReference type="InterPro" id="IPR044861">
    <property type="entry name" value="IPNS-like_FE2OG_OXY"/>
</dbReference>
<protein>
    <submittedName>
        <fullName evidence="10">Flavonol synthase 1</fullName>
    </submittedName>
</protein>
<keyword evidence="3" id="KW-0479">Metal-binding</keyword>
<dbReference type="GO" id="GO:0009813">
    <property type="term" value="P:flavonoid biosynthetic process"/>
    <property type="evidence" value="ECO:0007669"/>
    <property type="project" value="UniProtKB-KW"/>
</dbReference>
<gene>
    <name evidence="10" type="ORF">Prudu_004269</name>
</gene>
<dbReference type="InterPro" id="IPR026992">
    <property type="entry name" value="DIOX_N"/>
</dbReference>
<dbReference type="GO" id="GO:0046148">
    <property type="term" value="P:pigment biosynthetic process"/>
    <property type="evidence" value="ECO:0007669"/>
    <property type="project" value="UniProtKB-ARBA"/>
</dbReference>
<dbReference type="Pfam" id="PF14226">
    <property type="entry name" value="DIOX_N"/>
    <property type="match status" value="2"/>
</dbReference>
<feature type="domain" description="Fe2OG dioxygenase" evidence="9">
    <location>
        <begin position="542"/>
        <end position="642"/>
    </location>
</feature>
<evidence type="ECO:0000313" key="10">
    <source>
        <dbReference type="EMBL" id="BBG95663.1"/>
    </source>
</evidence>
<dbReference type="PANTHER" id="PTHR47990">
    <property type="entry name" value="2-OXOGLUTARATE (2OG) AND FE(II)-DEPENDENT OXYGENASE SUPERFAMILY PROTEIN-RELATED"/>
    <property type="match status" value="1"/>
</dbReference>
<keyword evidence="4" id="KW-0847">Vitamin C</keyword>
<dbReference type="InterPro" id="IPR050231">
    <property type="entry name" value="Iron_ascorbate_oxido_reductase"/>
</dbReference>
<name>A0A4Y1QUW8_PRUDU</name>
<evidence type="ECO:0000256" key="3">
    <source>
        <dbReference type="ARBA" id="ARBA00022723"/>
    </source>
</evidence>
<dbReference type="GO" id="GO:0046872">
    <property type="term" value="F:metal ion binding"/>
    <property type="evidence" value="ECO:0007669"/>
    <property type="project" value="UniProtKB-KW"/>
</dbReference>
<evidence type="ECO:0000256" key="2">
    <source>
        <dbReference type="ARBA" id="ARBA00008056"/>
    </source>
</evidence>
<dbReference type="FunFam" id="2.60.120.330:FF:000009">
    <property type="entry name" value="Flavonol synthase"/>
    <property type="match status" value="1"/>
</dbReference>
<dbReference type="GO" id="GO:0031418">
    <property type="term" value="F:L-ascorbic acid binding"/>
    <property type="evidence" value="ECO:0007669"/>
    <property type="project" value="UniProtKB-KW"/>
</dbReference>
<evidence type="ECO:0000256" key="6">
    <source>
        <dbReference type="ARBA" id="ARBA00023002"/>
    </source>
</evidence>
<dbReference type="AlphaFoldDB" id="A0A4Y1QUW8"/>
<reference evidence="10" key="1">
    <citation type="journal article" date="2019" name="Science">
        <title>Mutation of a bHLH transcription factor allowed almond domestication.</title>
        <authorList>
            <person name="Sanchez-Perez R."/>
            <person name="Pavan S."/>
            <person name="Mazzeo R."/>
            <person name="Moldovan C."/>
            <person name="Aiese Cigliano R."/>
            <person name="Del Cueto J."/>
            <person name="Ricciardi F."/>
            <person name="Lotti C."/>
            <person name="Ricciardi L."/>
            <person name="Dicenta F."/>
            <person name="Lopez-Marques R.L."/>
            <person name="Lindberg Moller B."/>
        </authorList>
    </citation>
    <scope>NUCLEOTIDE SEQUENCE</scope>
</reference>
<proteinExistence type="inferred from homology"/>
<keyword evidence="8" id="KW-0284">Flavonoid biosynthesis</keyword>
<evidence type="ECO:0000256" key="5">
    <source>
        <dbReference type="ARBA" id="ARBA00022964"/>
    </source>
</evidence>
<dbReference type="GO" id="GO:0051213">
    <property type="term" value="F:dioxygenase activity"/>
    <property type="evidence" value="ECO:0007669"/>
    <property type="project" value="UniProtKB-KW"/>
</dbReference>